<keyword evidence="9 10" id="KW-1208">Phospholipid metabolism</keyword>
<evidence type="ECO:0000256" key="3">
    <source>
        <dbReference type="ARBA" id="ARBA00022679"/>
    </source>
</evidence>
<dbReference type="InterPro" id="IPR003811">
    <property type="entry name" value="G3P_acylTferase_PlsY"/>
</dbReference>
<dbReference type="PANTHER" id="PTHR30309">
    <property type="entry name" value="INNER MEMBRANE PROTEIN YGIH"/>
    <property type="match status" value="1"/>
</dbReference>
<dbReference type="HAMAP" id="MF_01043">
    <property type="entry name" value="PlsY"/>
    <property type="match status" value="1"/>
</dbReference>
<dbReference type="UniPathway" id="UPA00085"/>
<keyword evidence="4 10" id="KW-0812">Transmembrane</keyword>
<dbReference type="Pfam" id="PF02660">
    <property type="entry name" value="G3P_acyltransf"/>
    <property type="match status" value="1"/>
</dbReference>
<dbReference type="Proteomes" id="UP000262583">
    <property type="component" value="Chromosome"/>
</dbReference>
<dbReference type="PANTHER" id="PTHR30309:SF0">
    <property type="entry name" value="GLYCEROL-3-PHOSPHATE ACYLTRANSFERASE-RELATED"/>
    <property type="match status" value="1"/>
</dbReference>
<feature type="transmembrane region" description="Helical" evidence="10">
    <location>
        <begin position="162"/>
        <end position="179"/>
    </location>
</feature>
<dbReference type="EMBL" id="CP030759">
    <property type="protein sequence ID" value="AXA35483.1"/>
    <property type="molecule type" value="Genomic_DNA"/>
</dbReference>
<protein>
    <recommendedName>
        <fullName evidence="10">Glycerol-3-phosphate acyltransferase</fullName>
    </recommendedName>
    <alternativeName>
        <fullName evidence="10">Acyl-PO4 G3P acyltransferase</fullName>
    </alternativeName>
    <alternativeName>
        <fullName evidence="10">Acyl-phosphate--glycerol-3-phosphate acyltransferase</fullName>
    </alternativeName>
    <alternativeName>
        <fullName evidence="10">G3P acyltransferase</fullName>
        <shortName evidence="10">GPAT</shortName>
        <ecNumber evidence="10">2.3.1.275</ecNumber>
    </alternativeName>
    <alternativeName>
        <fullName evidence="10">Lysophosphatidic acid synthase</fullName>
        <shortName evidence="10">LPA synthase</shortName>
    </alternativeName>
</protein>
<comment type="subunit">
    <text evidence="10">Probably interacts with PlsX.</text>
</comment>
<comment type="function">
    <text evidence="10">Catalyzes the transfer of an acyl group from acyl-phosphate (acyl-PO(4)) to glycerol-3-phosphate (G3P) to form lysophosphatidic acid (LPA). This enzyme utilizes acyl-phosphate as fatty acyl donor, but not acyl-CoA or acyl-ACP.</text>
</comment>
<sequence length="218" mass="23151">MRLLLAILLAYGIGSIPWGYWIGRWVGGIDIREHGSGNIGATNVARVLGKKWGFTTFCLDVLKGLVPVAIFPSLFGLTDRSGTAEILLGAAAVVGHCYSPFLGFTGGKGVATALGVFLAIATLPVLILAVVAGVLIAWKGYISLAAIVCAALLPFLLFFFDYPWVVLLVGELLAALVIYRHRGNIQRLLAGTESRVWDSALGLGEEEPIPTTVGDSRE</sequence>
<keyword evidence="1 10" id="KW-1003">Cell membrane</keyword>
<dbReference type="EC" id="2.3.1.275" evidence="10"/>
<evidence type="ECO:0000256" key="5">
    <source>
        <dbReference type="ARBA" id="ARBA00022989"/>
    </source>
</evidence>
<evidence type="ECO:0000313" key="11">
    <source>
        <dbReference type="EMBL" id="AXA35483.1"/>
    </source>
</evidence>
<dbReference type="NCBIfam" id="TIGR00023">
    <property type="entry name" value="glycerol-3-phosphate 1-O-acyltransferase PlsY"/>
    <property type="match status" value="1"/>
</dbReference>
<comment type="subcellular location">
    <subcellularLocation>
        <location evidence="10">Cell membrane</location>
        <topology evidence="10">Multi-pass membrane protein</topology>
    </subcellularLocation>
</comment>
<evidence type="ECO:0000256" key="9">
    <source>
        <dbReference type="ARBA" id="ARBA00023264"/>
    </source>
</evidence>
<feature type="transmembrane region" description="Helical" evidence="10">
    <location>
        <begin position="52"/>
        <end position="74"/>
    </location>
</feature>
<feature type="transmembrane region" description="Helical" evidence="10">
    <location>
        <begin position="110"/>
        <end position="131"/>
    </location>
</feature>
<keyword evidence="8 10" id="KW-0594">Phospholipid biosynthesis</keyword>
<feature type="transmembrane region" description="Helical" evidence="10">
    <location>
        <begin position="138"/>
        <end position="156"/>
    </location>
</feature>
<evidence type="ECO:0000256" key="8">
    <source>
        <dbReference type="ARBA" id="ARBA00023209"/>
    </source>
</evidence>
<evidence type="ECO:0000256" key="1">
    <source>
        <dbReference type="ARBA" id="ARBA00022475"/>
    </source>
</evidence>
<keyword evidence="11" id="KW-0012">Acyltransferase</keyword>
<dbReference type="GO" id="GO:0005886">
    <property type="term" value="C:plasma membrane"/>
    <property type="evidence" value="ECO:0007669"/>
    <property type="project" value="UniProtKB-SubCell"/>
</dbReference>
<dbReference type="AlphaFoldDB" id="A0A2Z4Y4N6"/>
<reference evidence="11 12" key="1">
    <citation type="submission" date="2018-05" db="EMBL/GenBank/DDBJ databases">
        <title>A metagenomic window into the 2 km-deep terrestrial subsurface aquifer revealed taxonomically and functionally diverse microbial community comprising novel uncultured bacterial lineages.</title>
        <authorList>
            <person name="Kadnikov V.V."/>
            <person name="Mardanov A.V."/>
            <person name="Beletsky A.V."/>
            <person name="Banks D."/>
            <person name="Pimenov N.V."/>
            <person name="Frank Y.A."/>
            <person name="Karnachuk O.V."/>
            <person name="Ravin N.V."/>
        </authorList>
    </citation>
    <scope>NUCLEOTIDE SEQUENCE [LARGE SCALE GENOMIC DNA]</scope>
    <source>
        <strain evidence="11">BY</strain>
    </source>
</reference>
<feature type="transmembrane region" description="Helical" evidence="10">
    <location>
        <begin position="86"/>
        <end position="104"/>
    </location>
</feature>
<evidence type="ECO:0000313" key="12">
    <source>
        <dbReference type="Proteomes" id="UP000262583"/>
    </source>
</evidence>
<dbReference type="GO" id="GO:0008654">
    <property type="term" value="P:phospholipid biosynthetic process"/>
    <property type="evidence" value="ECO:0007669"/>
    <property type="project" value="UniProtKB-UniRule"/>
</dbReference>
<organism evidence="11 12">
    <name type="scientific">Sumerlaea chitinivorans</name>
    <dbReference type="NCBI Taxonomy" id="2250252"/>
    <lineage>
        <taxon>Bacteria</taxon>
        <taxon>Candidatus Sumerlaeota</taxon>
        <taxon>Candidatus Sumerlaeia</taxon>
        <taxon>Candidatus Sumerlaeales</taxon>
        <taxon>Candidatus Sumerlaeaceae</taxon>
        <taxon>Candidatus Sumerlaea</taxon>
    </lineage>
</organism>
<evidence type="ECO:0000256" key="6">
    <source>
        <dbReference type="ARBA" id="ARBA00023098"/>
    </source>
</evidence>
<accession>A0A2Z4Y4N6</accession>
<gene>
    <name evidence="10" type="primary">plsY</name>
    <name evidence="11" type="ORF">BRCON_0706</name>
</gene>
<keyword evidence="6 10" id="KW-0443">Lipid metabolism</keyword>
<keyword evidence="5 10" id="KW-1133">Transmembrane helix</keyword>
<name>A0A2Z4Y4N6_SUMC1</name>
<dbReference type="GO" id="GO:0043772">
    <property type="term" value="F:acyl-phosphate glycerol-3-phosphate acyltransferase activity"/>
    <property type="evidence" value="ECO:0007669"/>
    <property type="project" value="UniProtKB-UniRule"/>
</dbReference>
<evidence type="ECO:0000256" key="2">
    <source>
        <dbReference type="ARBA" id="ARBA00022516"/>
    </source>
</evidence>
<dbReference type="SMART" id="SM01207">
    <property type="entry name" value="G3P_acyltransf"/>
    <property type="match status" value="1"/>
</dbReference>
<keyword evidence="7 10" id="KW-0472">Membrane</keyword>
<evidence type="ECO:0000256" key="7">
    <source>
        <dbReference type="ARBA" id="ARBA00023136"/>
    </source>
</evidence>
<evidence type="ECO:0000256" key="10">
    <source>
        <dbReference type="HAMAP-Rule" id="MF_01043"/>
    </source>
</evidence>
<keyword evidence="3 10" id="KW-0808">Transferase</keyword>
<proteinExistence type="inferred from homology"/>
<comment type="pathway">
    <text evidence="10">Lipid metabolism; phospholipid metabolism.</text>
</comment>
<dbReference type="KEGG" id="schv:BRCON_0706"/>
<comment type="catalytic activity">
    <reaction evidence="10">
        <text>an acyl phosphate + sn-glycerol 3-phosphate = a 1-acyl-sn-glycero-3-phosphate + phosphate</text>
        <dbReference type="Rhea" id="RHEA:34075"/>
        <dbReference type="ChEBI" id="CHEBI:43474"/>
        <dbReference type="ChEBI" id="CHEBI:57597"/>
        <dbReference type="ChEBI" id="CHEBI:57970"/>
        <dbReference type="ChEBI" id="CHEBI:59918"/>
        <dbReference type="EC" id="2.3.1.275"/>
    </reaction>
</comment>
<keyword evidence="2 10" id="KW-0444">Lipid biosynthesis</keyword>
<comment type="similarity">
    <text evidence="10">Belongs to the PlsY family.</text>
</comment>
<evidence type="ECO:0000256" key="4">
    <source>
        <dbReference type="ARBA" id="ARBA00022692"/>
    </source>
</evidence>